<reference evidence="1 2" key="1">
    <citation type="submission" date="2017-05" db="EMBL/GenBank/DDBJ databases">
        <title>The Genome Sequence of Enterococcus sp. 10A9_DIV0425.</title>
        <authorList>
            <consortium name="The Broad Institute Genomics Platform"/>
            <consortium name="The Broad Institute Genomic Center for Infectious Diseases"/>
            <person name="Earl A."/>
            <person name="Manson A."/>
            <person name="Schwartman J."/>
            <person name="Gilmore M."/>
            <person name="Abouelleil A."/>
            <person name="Cao P."/>
            <person name="Chapman S."/>
            <person name="Cusick C."/>
            <person name="Shea T."/>
            <person name="Young S."/>
            <person name="Neafsey D."/>
            <person name="Nusbaum C."/>
            <person name="Birren B."/>
        </authorList>
    </citation>
    <scope>NUCLEOTIDE SEQUENCE [LARGE SCALE GENOMIC DNA]</scope>
    <source>
        <strain evidence="1 2">10A9_DIV0425</strain>
    </source>
</reference>
<name>A0A242JXY2_9ENTE</name>
<sequence length="36" mass="4359">QGHQECRKERHWAPQGHQECRKEGHLVLQVQVLVKW</sequence>
<dbReference type="Proteomes" id="UP000194933">
    <property type="component" value="Unassembled WGS sequence"/>
</dbReference>
<feature type="non-terminal residue" evidence="1">
    <location>
        <position position="1"/>
    </location>
</feature>
<evidence type="ECO:0000313" key="2">
    <source>
        <dbReference type="Proteomes" id="UP000194933"/>
    </source>
</evidence>
<organism evidence="1 2">
    <name type="scientific">Candidatus Enterococcus wittei</name>
    <dbReference type="NCBI Taxonomy" id="1987383"/>
    <lineage>
        <taxon>Bacteria</taxon>
        <taxon>Bacillati</taxon>
        <taxon>Bacillota</taxon>
        <taxon>Bacilli</taxon>
        <taxon>Lactobacillales</taxon>
        <taxon>Enterococcaceae</taxon>
        <taxon>Enterococcus</taxon>
    </lineage>
</organism>
<evidence type="ECO:0000313" key="1">
    <source>
        <dbReference type="EMBL" id="OTP09979.1"/>
    </source>
</evidence>
<dbReference type="EMBL" id="NGMO01000003">
    <property type="protein sequence ID" value="OTP09979.1"/>
    <property type="molecule type" value="Genomic_DNA"/>
</dbReference>
<keyword evidence="2" id="KW-1185">Reference proteome</keyword>
<proteinExistence type="predicted"/>
<accession>A0A242JXY2</accession>
<protein>
    <submittedName>
        <fullName evidence="1">Uncharacterized protein</fullName>
    </submittedName>
</protein>
<gene>
    <name evidence="1" type="ORF">A5844_001675</name>
</gene>
<comment type="caution">
    <text evidence="1">The sequence shown here is derived from an EMBL/GenBank/DDBJ whole genome shotgun (WGS) entry which is preliminary data.</text>
</comment>
<dbReference type="AlphaFoldDB" id="A0A242JXY2"/>